<protein>
    <submittedName>
        <fullName evidence="3">11633_t:CDS:1</fullName>
    </submittedName>
</protein>
<keyword evidence="1" id="KW-0472">Membrane</keyword>
<reference evidence="3" key="1">
    <citation type="submission" date="2021-06" db="EMBL/GenBank/DDBJ databases">
        <authorList>
            <person name="Kallberg Y."/>
            <person name="Tangrot J."/>
            <person name="Rosling A."/>
        </authorList>
    </citation>
    <scope>NUCLEOTIDE SEQUENCE</scope>
    <source>
        <strain evidence="3">MT106</strain>
    </source>
</reference>
<feature type="domain" description="LITAF" evidence="2">
    <location>
        <begin position="77"/>
        <end position="159"/>
    </location>
</feature>
<name>A0A9N9GID1_9GLOM</name>
<proteinExistence type="predicted"/>
<dbReference type="InterPro" id="IPR006629">
    <property type="entry name" value="LITAF"/>
</dbReference>
<keyword evidence="4" id="KW-1185">Reference proteome</keyword>
<organism evidence="3 4">
    <name type="scientific">Ambispora gerdemannii</name>
    <dbReference type="NCBI Taxonomy" id="144530"/>
    <lineage>
        <taxon>Eukaryota</taxon>
        <taxon>Fungi</taxon>
        <taxon>Fungi incertae sedis</taxon>
        <taxon>Mucoromycota</taxon>
        <taxon>Glomeromycotina</taxon>
        <taxon>Glomeromycetes</taxon>
        <taxon>Archaeosporales</taxon>
        <taxon>Ambisporaceae</taxon>
        <taxon>Ambispora</taxon>
    </lineage>
</organism>
<keyword evidence="1" id="KW-0812">Transmembrane</keyword>
<accession>A0A9N9GID1</accession>
<dbReference type="EMBL" id="CAJVPL010002235">
    <property type="protein sequence ID" value="CAG8604167.1"/>
    <property type="molecule type" value="Genomic_DNA"/>
</dbReference>
<comment type="caution">
    <text evidence="3">The sequence shown here is derived from an EMBL/GenBank/DDBJ whole genome shotgun (WGS) entry which is preliminary data.</text>
</comment>
<sequence length="171" mass="19745">MIENTTTNTIEVATPRATQDDDEIPLGQLFALSEPENLDLLPPPYYPREVNRCSRRFPSPLLLNSSEDSPPAYTLSRNNNNRVPFTINIRYPTRIYCLNCQEYTLSIVRKRPATKAYAYSLLFCFVFWPLFWVPFVSKGCREILHICSECDHLLAVVEENDKENDDASSIY</sequence>
<evidence type="ECO:0000313" key="4">
    <source>
        <dbReference type="Proteomes" id="UP000789831"/>
    </source>
</evidence>
<evidence type="ECO:0000313" key="3">
    <source>
        <dbReference type="EMBL" id="CAG8604167.1"/>
    </source>
</evidence>
<dbReference type="PROSITE" id="PS51837">
    <property type="entry name" value="LITAF"/>
    <property type="match status" value="1"/>
</dbReference>
<gene>
    <name evidence="3" type="ORF">AGERDE_LOCUS9253</name>
</gene>
<dbReference type="Proteomes" id="UP000789831">
    <property type="component" value="Unassembled WGS sequence"/>
</dbReference>
<evidence type="ECO:0000256" key="1">
    <source>
        <dbReference type="SAM" id="Phobius"/>
    </source>
</evidence>
<evidence type="ECO:0000259" key="2">
    <source>
        <dbReference type="PROSITE" id="PS51837"/>
    </source>
</evidence>
<dbReference type="Pfam" id="PF10601">
    <property type="entry name" value="zf-LITAF-like"/>
    <property type="match status" value="1"/>
</dbReference>
<dbReference type="AlphaFoldDB" id="A0A9N9GID1"/>
<dbReference type="SMART" id="SM00714">
    <property type="entry name" value="LITAF"/>
    <property type="match status" value="1"/>
</dbReference>
<keyword evidence="1" id="KW-1133">Transmembrane helix</keyword>
<feature type="transmembrane region" description="Helical" evidence="1">
    <location>
        <begin position="116"/>
        <end position="135"/>
    </location>
</feature>